<accession>A0AA94Y6W7</accession>
<gene>
    <name evidence="1" type="ORF">NXW23_11585</name>
</gene>
<protein>
    <submittedName>
        <fullName evidence="1">Uncharacterized protein</fullName>
    </submittedName>
</protein>
<proteinExistence type="predicted"/>
<organism evidence="1 2">
    <name type="scientific">Bacteroides caccae</name>
    <dbReference type="NCBI Taxonomy" id="47678"/>
    <lineage>
        <taxon>Bacteria</taxon>
        <taxon>Pseudomonadati</taxon>
        <taxon>Bacteroidota</taxon>
        <taxon>Bacteroidia</taxon>
        <taxon>Bacteroidales</taxon>
        <taxon>Bacteroidaceae</taxon>
        <taxon>Bacteroides</taxon>
    </lineage>
</organism>
<sequence length="99" mass="11615">MSKFKDATNVLLERVRECMSNATENESYFYGKSKEADELALDIELLLYSFDPQIPLLPMVSAMRDWCKGYGNIYHKRHFEELESILKKFITVIELRSES</sequence>
<name>A0AA94Y6W7_9BACE</name>
<reference evidence="1" key="1">
    <citation type="submission" date="2022-08" db="EMBL/GenBank/DDBJ databases">
        <title>Genome Sequencing of Bacteroides fragilis Group Isolates with Nanopore Technology.</title>
        <authorList>
            <person name="Tisza M.J."/>
            <person name="Smith D."/>
            <person name="Dekker J.P."/>
        </authorList>
    </citation>
    <scope>NUCLEOTIDE SEQUENCE</scope>
    <source>
        <strain evidence="1">BFG-474</strain>
    </source>
</reference>
<dbReference type="AlphaFoldDB" id="A0AA94Y6W7"/>
<evidence type="ECO:0000313" key="1">
    <source>
        <dbReference type="EMBL" id="UVQ95066.1"/>
    </source>
</evidence>
<evidence type="ECO:0000313" key="2">
    <source>
        <dbReference type="Proteomes" id="UP001060260"/>
    </source>
</evidence>
<dbReference type="Proteomes" id="UP001060260">
    <property type="component" value="Chromosome"/>
</dbReference>
<dbReference type="EMBL" id="CP103166">
    <property type="protein sequence ID" value="UVQ95066.1"/>
    <property type="molecule type" value="Genomic_DNA"/>
</dbReference>